<evidence type="ECO:0000313" key="2">
    <source>
        <dbReference type="EMBL" id="KAF6057755.1"/>
    </source>
</evidence>
<evidence type="ECO:0000256" key="1">
    <source>
        <dbReference type="SAM" id="MobiDB-lite"/>
    </source>
</evidence>
<dbReference type="AlphaFoldDB" id="A0A8X7NR50"/>
<accession>A0A8X7NR50</accession>
<reference evidence="2" key="1">
    <citation type="submission" date="2020-03" db="EMBL/GenBank/DDBJ databases">
        <title>FDA dAtabase for Regulatory Grade micrObial Sequences (FDA-ARGOS): Supporting development and validation of Infectious Disease Dx tests.</title>
        <authorList>
            <person name="Campos J."/>
            <person name="Goldberg B."/>
            <person name="Tallon L."/>
            <person name="Sadzewicz L."/>
            <person name="Vavikolanu K."/>
            <person name="Mehta A."/>
            <person name="Aluvathingal J."/>
            <person name="Nadendla S."/>
            <person name="Nandy P."/>
            <person name="Geyer C."/>
            <person name="Yan Y."/>
            <person name="Sichtig H."/>
        </authorList>
    </citation>
    <scope>NUCLEOTIDE SEQUENCE [LARGE SCALE GENOMIC DNA]</scope>
    <source>
        <strain evidence="2">FDAARGOS_652</strain>
    </source>
</reference>
<dbReference type="EMBL" id="JABWAB010000003">
    <property type="protein sequence ID" value="KAF6057755.1"/>
    <property type="molecule type" value="Genomic_DNA"/>
</dbReference>
<feature type="region of interest" description="Disordered" evidence="1">
    <location>
        <begin position="230"/>
        <end position="267"/>
    </location>
</feature>
<sequence>MVDSTDRPASYKQSYKLIFEDVDDFTLVYNRRTNTDVLPTLSINATDEKQVGVVDDKKWQVDSRIDCETVTTKVTNTVNSRTMNEFCQLDDFFTPSGSIKRKRSFSAQVEKDTLAQKFAMHLNNLHVMEERCNCQIGTSNDKHKWKIKNSNTEVNYGKLTATQVENDTLETSDGKDYYIPSLVIIESGSVGRHKEPMRSGSSQSGVDYEEKDEVSCKIDGAEIFDLKWPLNKETPDDSDFKTPIPQHDSERHSLDHLSSGESLETNSKQLETREALEEISNCTDKLSNVGGKKGKKVAKINCCNDVVDAVHLSKGGMGVDETVQKEANDLARVAYGWARDAFRFPKVKDYVASYEMR</sequence>
<name>A0A8X7NR50_CANPA</name>
<dbReference type="OrthoDB" id="10652744at2759"/>
<comment type="caution">
    <text evidence="2">The sequence shown here is derived from an EMBL/GenBank/DDBJ whole genome shotgun (WGS) entry which is preliminary data.</text>
</comment>
<dbReference type="Proteomes" id="UP000590412">
    <property type="component" value="Unassembled WGS sequence"/>
</dbReference>
<organism evidence="2 3">
    <name type="scientific">Candida parapsilosis</name>
    <name type="common">Yeast</name>
    <dbReference type="NCBI Taxonomy" id="5480"/>
    <lineage>
        <taxon>Eukaryota</taxon>
        <taxon>Fungi</taxon>
        <taxon>Dikarya</taxon>
        <taxon>Ascomycota</taxon>
        <taxon>Saccharomycotina</taxon>
        <taxon>Pichiomycetes</taxon>
        <taxon>Debaryomycetaceae</taxon>
        <taxon>Candida/Lodderomyces clade</taxon>
        <taxon>Candida</taxon>
    </lineage>
</organism>
<evidence type="ECO:0000313" key="3">
    <source>
        <dbReference type="Proteomes" id="UP000590412"/>
    </source>
</evidence>
<protein>
    <submittedName>
        <fullName evidence="2">Uncharacterized protein</fullName>
    </submittedName>
</protein>
<proteinExistence type="predicted"/>
<gene>
    <name evidence="2" type="ORF">FOB60_002310</name>
</gene>